<protein>
    <submittedName>
        <fullName evidence="1">Uncharacterized protein</fullName>
    </submittedName>
</protein>
<keyword evidence="2" id="KW-1185">Reference proteome</keyword>
<evidence type="ECO:0000313" key="2">
    <source>
        <dbReference type="Proteomes" id="UP001243330"/>
    </source>
</evidence>
<proteinExistence type="predicted"/>
<organism evidence="1 2">
    <name type="scientific">Colletotrichum chrysophilum</name>
    <dbReference type="NCBI Taxonomy" id="1836956"/>
    <lineage>
        <taxon>Eukaryota</taxon>
        <taxon>Fungi</taxon>
        <taxon>Dikarya</taxon>
        <taxon>Ascomycota</taxon>
        <taxon>Pezizomycotina</taxon>
        <taxon>Sordariomycetes</taxon>
        <taxon>Hypocreomycetidae</taxon>
        <taxon>Glomerellales</taxon>
        <taxon>Glomerellaceae</taxon>
        <taxon>Colletotrichum</taxon>
        <taxon>Colletotrichum gloeosporioides species complex</taxon>
    </lineage>
</organism>
<accession>A0AAD9ADR3</accession>
<comment type="caution">
    <text evidence="1">The sequence shown here is derived from an EMBL/GenBank/DDBJ whole genome shotgun (WGS) entry which is preliminary data.</text>
</comment>
<name>A0AAD9ADR3_9PEZI</name>
<evidence type="ECO:0000313" key="1">
    <source>
        <dbReference type="EMBL" id="KAK1843679.1"/>
    </source>
</evidence>
<dbReference type="Proteomes" id="UP001243330">
    <property type="component" value="Unassembled WGS sequence"/>
</dbReference>
<gene>
    <name evidence="1" type="ORF">CCHR01_13678</name>
</gene>
<sequence>MLRVLWPPSLHRTSASFCCVVNPPKLHPAPPPAAARGHVDHWAQLVTFTVQKRSELWMLPFTLPASPLSADKSLQI</sequence>
<dbReference type="AlphaFoldDB" id="A0AAD9ADR3"/>
<reference evidence="1" key="1">
    <citation type="submission" date="2023-01" db="EMBL/GenBank/DDBJ databases">
        <title>Colletotrichum chrysophilum M932 genome sequence.</title>
        <authorList>
            <person name="Baroncelli R."/>
        </authorList>
    </citation>
    <scope>NUCLEOTIDE SEQUENCE</scope>
    <source>
        <strain evidence="1">M932</strain>
    </source>
</reference>
<dbReference type="EMBL" id="JAQOWY010000345">
    <property type="protein sequence ID" value="KAK1843679.1"/>
    <property type="molecule type" value="Genomic_DNA"/>
</dbReference>